<accession>A0A1H8INB6</accession>
<keyword evidence="4" id="KW-1185">Reference proteome</keyword>
<dbReference type="AlphaFoldDB" id="A0A1H8INB6"/>
<evidence type="ECO:0000259" key="1">
    <source>
        <dbReference type="Pfam" id="PF11827"/>
    </source>
</evidence>
<sequence length="243" mass="26213">MKKILFMSIITAFMTVSCNQKSKDETAASSDKTEKSAELYACPMHPEVTGTAGSECPECGMELTDKVAQTTPADSEATPVAVANEESSAITASGNVSKTAFPTDAIVSNYLNIKNALTKDDSNGAAVAARNLLITLNSSSTTSVDTKSKNKYNAFVADAKAHVKHIGDNASKIDLQREYFSLLSQDIFGLIKTFGTKQTVYQDYCPMYGEGKTGYWISETKDVINPYFGSEMLNCGRRIGTVK</sequence>
<name>A0A1H8INB6_9FLAO</name>
<evidence type="ECO:0000259" key="2">
    <source>
        <dbReference type="Pfam" id="PF19335"/>
    </source>
</evidence>
<dbReference type="GO" id="GO:0046872">
    <property type="term" value="F:metal ion binding"/>
    <property type="evidence" value="ECO:0007669"/>
    <property type="project" value="InterPro"/>
</dbReference>
<evidence type="ECO:0000313" key="4">
    <source>
        <dbReference type="Proteomes" id="UP000198657"/>
    </source>
</evidence>
<dbReference type="InterPro" id="IPR045800">
    <property type="entry name" value="HMBD"/>
</dbReference>
<evidence type="ECO:0000313" key="3">
    <source>
        <dbReference type="EMBL" id="SEN69872.1"/>
    </source>
</evidence>
<dbReference type="Pfam" id="PF19335">
    <property type="entry name" value="HMBD"/>
    <property type="match status" value="1"/>
</dbReference>
<dbReference type="RefSeq" id="WP_091165607.1">
    <property type="nucleotide sequence ID" value="NZ_CBCSFM010000001.1"/>
</dbReference>
<dbReference type="Pfam" id="PF11827">
    <property type="entry name" value="DUF3347"/>
    <property type="match status" value="1"/>
</dbReference>
<gene>
    <name evidence="3" type="ORF">SAMN04487942_0632</name>
</gene>
<protein>
    <submittedName>
        <fullName evidence="3">Uncharacterized protein</fullName>
    </submittedName>
</protein>
<dbReference type="Proteomes" id="UP000198657">
    <property type="component" value="Unassembled WGS sequence"/>
</dbReference>
<reference evidence="4" key="1">
    <citation type="submission" date="2016-10" db="EMBL/GenBank/DDBJ databases">
        <authorList>
            <person name="Varghese N."/>
            <person name="Submissions S."/>
        </authorList>
    </citation>
    <scope>NUCLEOTIDE SEQUENCE [LARGE SCALE GENOMIC DNA]</scope>
    <source>
        <strain evidence="4">CGMCC 1.8704</strain>
    </source>
</reference>
<feature type="domain" description="DUF3347" evidence="1">
    <location>
        <begin position="106"/>
        <end position="198"/>
    </location>
</feature>
<dbReference type="STRING" id="604089.SAMN04487942_0632"/>
<dbReference type="InterPro" id="IPR021782">
    <property type="entry name" value="DUF3347"/>
</dbReference>
<organism evidence="3 4">
    <name type="scientific">Flavobacterium sinopsychrotolerans</name>
    <dbReference type="NCBI Taxonomy" id="604089"/>
    <lineage>
        <taxon>Bacteria</taxon>
        <taxon>Pseudomonadati</taxon>
        <taxon>Bacteroidota</taxon>
        <taxon>Flavobacteriia</taxon>
        <taxon>Flavobacteriales</taxon>
        <taxon>Flavobacteriaceae</taxon>
        <taxon>Flavobacterium</taxon>
    </lineage>
</organism>
<feature type="domain" description="Heavy metal binding" evidence="2">
    <location>
        <begin position="40"/>
        <end position="64"/>
    </location>
</feature>
<dbReference type="PROSITE" id="PS51257">
    <property type="entry name" value="PROKAR_LIPOPROTEIN"/>
    <property type="match status" value="1"/>
</dbReference>
<proteinExistence type="predicted"/>
<dbReference type="OrthoDB" id="5513217at2"/>
<dbReference type="EMBL" id="FODN01000001">
    <property type="protein sequence ID" value="SEN69872.1"/>
    <property type="molecule type" value="Genomic_DNA"/>
</dbReference>